<dbReference type="RefSeq" id="WP_072893141.1">
    <property type="nucleotide sequence ID" value="NZ_FQVM01000004.1"/>
</dbReference>
<sequence length="280" mass="31602">MDTKVEFHCHTNASDGKLSPTEVIIRAKNNGVSILSITDHDTTIGLDEAFKASKENNIKLIPGIELSTIHNNESIHILGYFKDDSYKNPKFQSFLKEIQDSRIERGKKIVSNLKKYFNIDIDYNKVCEKGNGVIARPHIASTIIEAGYNYSWNYIFDKLISKDSPAYVHNKKVSITEGINLIKENNGIVILAHPKLIHKTSIEEMLEFNFDGLEAIYFQNFKKDTSHLISLARNKDLLITCGSDFHGISDGDTKHGDIGDMSNLLDKDDLNKFLKALNIN</sequence>
<dbReference type="EMBL" id="FQVM01000004">
    <property type="protein sequence ID" value="SHE52589.1"/>
    <property type="molecule type" value="Genomic_DNA"/>
</dbReference>
<protein>
    <recommendedName>
        <fullName evidence="1">Polymerase/histidinol phosphatase N-terminal domain-containing protein</fullName>
    </recommendedName>
</protein>
<dbReference type="SUPFAM" id="SSF89550">
    <property type="entry name" value="PHP domain-like"/>
    <property type="match status" value="1"/>
</dbReference>
<dbReference type="Pfam" id="PF02811">
    <property type="entry name" value="PHP"/>
    <property type="match status" value="1"/>
</dbReference>
<feature type="domain" description="Polymerase/histidinol phosphatase N-terminal" evidence="1">
    <location>
        <begin position="5"/>
        <end position="70"/>
    </location>
</feature>
<dbReference type="GO" id="GO:0035312">
    <property type="term" value="F:5'-3' DNA exonuclease activity"/>
    <property type="evidence" value="ECO:0007669"/>
    <property type="project" value="TreeGrafter"/>
</dbReference>
<organism evidence="2 3">
    <name type="scientific">Clostridium fallax</name>
    <dbReference type="NCBI Taxonomy" id="1533"/>
    <lineage>
        <taxon>Bacteria</taxon>
        <taxon>Bacillati</taxon>
        <taxon>Bacillota</taxon>
        <taxon>Clostridia</taxon>
        <taxon>Eubacteriales</taxon>
        <taxon>Clostridiaceae</taxon>
        <taxon>Clostridium</taxon>
    </lineage>
</organism>
<dbReference type="InterPro" id="IPR003141">
    <property type="entry name" value="Pol/His_phosphatase_N"/>
</dbReference>
<accession>A0A1M4U749</accession>
<dbReference type="InterPro" id="IPR004013">
    <property type="entry name" value="PHP_dom"/>
</dbReference>
<dbReference type="Gene3D" id="1.10.150.650">
    <property type="match status" value="1"/>
</dbReference>
<dbReference type="Gene3D" id="3.20.20.140">
    <property type="entry name" value="Metal-dependent hydrolases"/>
    <property type="match status" value="1"/>
</dbReference>
<dbReference type="OrthoDB" id="9791620at2"/>
<dbReference type="PANTHER" id="PTHR42924">
    <property type="entry name" value="EXONUCLEASE"/>
    <property type="match status" value="1"/>
</dbReference>
<dbReference type="CDD" id="cd07438">
    <property type="entry name" value="PHP_HisPPase_AMP"/>
    <property type="match status" value="1"/>
</dbReference>
<dbReference type="Proteomes" id="UP000184035">
    <property type="component" value="Unassembled WGS sequence"/>
</dbReference>
<dbReference type="AlphaFoldDB" id="A0A1M4U749"/>
<evidence type="ECO:0000313" key="2">
    <source>
        <dbReference type="EMBL" id="SHE52589.1"/>
    </source>
</evidence>
<name>A0A1M4U749_9CLOT</name>
<gene>
    <name evidence="2" type="ORF">SAMN05443638_10471</name>
</gene>
<evidence type="ECO:0000313" key="3">
    <source>
        <dbReference type="Proteomes" id="UP000184035"/>
    </source>
</evidence>
<dbReference type="PANTHER" id="PTHR42924:SF3">
    <property type="entry name" value="POLYMERASE_HISTIDINOL PHOSPHATASE N-TERMINAL DOMAIN-CONTAINING PROTEIN"/>
    <property type="match status" value="1"/>
</dbReference>
<dbReference type="InterPro" id="IPR052018">
    <property type="entry name" value="PHP_domain"/>
</dbReference>
<evidence type="ECO:0000259" key="1">
    <source>
        <dbReference type="SMART" id="SM00481"/>
    </source>
</evidence>
<dbReference type="GO" id="GO:0004534">
    <property type="term" value="F:5'-3' RNA exonuclease activity"/>
    <property type="evidence" value="ECO:0007669"/>
    <property type="project" value="TreeGrafter"/>
</dbReference>
<keyword evidence="3" id="KW-1185">Reference proteome</keyword>
<reference evidence="2 3" key="1">
    <citation type="submission" date="2016-11" db="EMBL/GenBank/DDBJ databases">
        <authorList>
            <person name="Jaros S."/>
            <person name="Januszkiewicz K."/>
            <person name="Wedrychowicz H."/>
        </authorList>
    </citation>
    <scope>NUCLEOTIDE SEQUENCE [LARGE SCALE GENOMIC DNA]</scope>
    <source>
        <strain evidence="2 3">DSM 2631</strain>
    </source>
</reference>
<dbReference type="STRING" id="1533.SAMN05443638_10471"/>
<dbReference type="SMART" id="SM00481">
    <property type="entry name" value="POLIIIAc"/>
    <property type="match status" value="1"/>
</dbReference>
<dbReference type="InterPro" id="IPR016195">
    <property type="entry name" value="Pol/histidinol_Pase-like"/>
</dbReference>
<proteinExistence type="predicted"/>